<dbReference type="GO" id="GO:0004066">
    <property type="term" value="F:asparagine synthase (glutamine-hydrolyzing) activity"/>
    <property type="evidence" value="ECO:0007669"/>
    <property type="project" value="UniProtKB-EC"/>
</dbReference>
<accession>A0A455S9Y6</accession>
<name>A0A455S9Y6_9CHLR</name>
<evidence type="ECO:0000259" key="5">
    <source>
        <dbReference type="Pfam" id="PF00733"/>
    </source>
</evidence>
<evidence type="ECO:0000313" key="6">
    <source>
        <dbReference type="EMBL" id="BBH85263.1"/>
    </source>
</evidence>
<keyword evidence="3" id="KW-0061">Asparagine biosynthesis</keyword>
<dbReference type="InterPro" id="IPR051786">
    <property type="entry name" value="ASN_synthetase/amidase"/>
</dbReference>
<dbReference type="Pfam" id="PF00733">
    <property type="entry name" value="Asn_synthase"/>
    <property type="match status" value="1"/>
</dbReference>
<dbReference type="SUPFAM" id="SSF52402">
    <property type="entry name" value="Adenine nucleotide alpha hydrolases-like"/>
    <property type="match status" value="1"/>
</dbReference>
<feature type="domain" description="Asparagine synthetase" evidence="5">
    <location>
        <begin position="211"/>
        <end position="547"/>
    </location>
</feature>
<dbReference type="PANTHER" id="PTHR43284">
    <property type="entry name" value="ASPARAGINE SYNTHETASE (GLUTAMINE-HYDROLYZING)"/>
    <property type="match status" value="1"/>
</dbReference>
<dbReference type="Gene3D" id="3.40.50.620">
    <property type="entry name" value="HUPs"/>
    <property type="match status" value="1"/>
</dbReference>
<dbReference type="GO" id="GO:0006529">
    <property type="term" value="P:asparagine biosynthetic process"/>
    <property type="evidence" value="ECO:0007669"/>
    <property type="project" value="UniProtKB-KW"/>
</dbReference>
<protein>
    <recommendedName>
        <fullName evidence="2">asparagine synthase (glutamine-hydrolyzing)</fullName>
        <ecNumber evidence="2">6.3.5.4</ecNumber>
    </recommendedName>
</protein>
<reference evidence="6" key="1">
    <citation type="submission" date="2018-12" db="EMBL/GenBank/DDBJ databases">
        <title>Novel natural products biosynthetic potential of the class Ktedonobacteria.</title>
        <authorList>
            <person name="Zheng Y."/>
            <person name="Saitou A."/>
            <person name="Wang C.M."/>
            <person name="Toyoda A."/>
            <person name="Minakuchi Y."/>
            <person name="Sekiguchi Y."/>
            <person name="Ueda K."/>
            <person name="Takano H."/>
            <person name="Sakai Y."/>
            <person name="Yokota A."/>
            <person name="Yabe S."/>
        </authorList>
    </citation>
    <scope>NUCLEOTIDE SEQUENCE</scope>
    <source>
        <strain evidence="6">COM3</strain>
    </source>
</reference>
<dbReference type="AlphaFoldDB" id="A0A455S9Y6"/>
<comment type="catalytic activity">
    <reaction evidence="4">
        <text>L-aspartate + L-glutamine + ATP + H2O = L-asparagine + L-glutamate + AMP + diphosphate + H(+)</text>
        <dbReference type="Rhea" id="RHEA:12228"/>
        <dbReference type="ChEBI" id="CHEBI:15377"/>
        <dbReference type="ChEBI" id="CHEBI:15378"/>
        <dbReference type="ChEBI" id="CHEBI:29985"/>
        <dbReference type="ChEBI" id="CHEBI:29991"/>
        <dbReference type="ChEBI" id="CHEBI:30616"/>
        <dbReference type="ChEBI" id="CHEBI:33019"/>
        <dbReference type="ChEBI" id="CHEBI:58048"/>
        <dbReference type="ChEBI" id="CHEBI:58359"/>
        <dbReference type="ChEBI" id="CHEBI:456215"/>
        <dbReference type="EC" id="6.3.5.4"/>
    </reaction>
</comment>
<dbReference type="InterPro" id="IPR001962">
    <property type="entry name" value="Asn_synthase"/>
</dbReference>
<organism evidence="6">
    <name type="scientific">Thermosporothrix sp. COM3</name>
    <dbReference type="NCBI Taxonomy" id="2490863"/>
    <lineage>
        <taxon>Bacteria</taxon>
        <taxon>Bacillati</taxon>
        <taxon>Chloroflexota</taxon>
        <taxon>Ktedonobacteria</taxon>
        <taxon>Ktedonobacterales</taxon>
        <taxon>Thermosporotrichaceae</taxon>
        <taxon>Thermosporothrix</taxon>
    </lineage>
</organism>
<dbReference type="InterPro" id="IPR014729">
    <property type="entry name" value="Rossmann-like_a/b/a_fold"/>
</dbReference>
<keyword evidence="3" id="KW-0028">Amino-acid biosynthesis</keyword>
<evidence type="ECO:0000256" key="4">
    <source>
        <dbReference type="ARBA" id="ARBA00048741"/>
    </source>
</evidence>
<evidence type="ECO:0000256" key="1">
    <source>
        <dbReference type="ARBA" id="ARBA00005187"/>
    </source>
</evidence>
<comment type="pathway">
    <text evidence="1">Amino-acid biosynthesis; L-asparagine biosynthesis; L-asparagine from L-aspartate (L-Gln route): step 1/1.</text>
</comment>
<dbReference type="PANTHER" id="PTHR43284:SF1">
    <property type="entry name" value="ASPARAGINE SYNTHETASE"/>
    <property type="match status" value="1"/>
</dbReference>
<dbReference type="CDD" id="cd01991">
    <property type="entry name" value="Asn_synthase_B_C"/>
    <property type="match status" value="1"/>
</dbReference>
<dbReference type="EC" id="6.3.5.4" evidence="2"/>
<gene>
    <name evidence="6" type="ORF">KTC_00140</name>
</gene>
<dbReference type="EMBL" id="AP019376">
    <property type="protein sequence ID" value="BBH85263.1"/>
    <property type="molecule type" value="Genomic_DNA"/>
</dbReference>
<evidence type="ECO:0000256" key="2">
    <source>
        <dbReference type="ARBA" id="ARBA00012737"/>
    </source>
</evidence>
<sequence>MTLATQYVGFDGHLQRDQLSLFQYRHAVRSTTFRQGTSLRTVVQWLRHAEDFPLCASPYTQQDLVLFAGFFPDLSSSRIASLISHLKQGRYHEVAHLPGEGVGCLLSPGRLFLFKSLTSNENIFYRVTPQIVRWSTNPLDLVDGVQDLDEGAIRHCCRGENVFLYRDLHVVPAGQLVVIEQERVHTLPFDHVTPFSCPARMSLDAWAQWSRQLLLQAVQPLVSVGRIGILLSGGIDSSAIAAALTLAGANVTAYHFSFADPDASEERFARALCQRLGIPLVAVPVNTGDQDYLSASWDMPHPYSHPGYIWMLQVAKQLHQDGITLLATGRGGDTLFAPATYGLSAVLRSPISLREKGRMLLGALTTDWSTTALLRSLHPAFPVVGKTSMRLEQGQQEDQRRLRRADFLTSVDGEEVPAITPVEAGAFSPQDTVLELSVWQPHGIRVCHPFHHKALLRFGAALPDAYRLLPRMGVKIVKPVLKWAWRHDVPSEIITRQWGSWLDAPAQSFCLTSPDRLLAWLATPESSLIRRGILDRGKLLSVLSDPRSIRSSLL</sequence>
<proteinExistence type="predicted"/>
<evidence type="ECO:0000256" key="3">
    <source>
        <dbReference type="ARBA" id="ARBA00022888"/>
    </source>
</evidence>